<comment type="caution">
    <text evidence="2">The sequence shown here is derived from an EMBL/GenBank/DDBJ whole genome shotgun (WGS) entry which is preliminary data.</text>
</comment>
<organism evidence="2 3">
    <name type="scientific">Dryococelus australis</name>
    <dbReference type="NCBI Taxonomy" id="614101"/>
    <lineage>
        <taxon>Eukaryota</taxon>
        <taxon>Metazoa</taxon>
        <taxon>Ecdysozoa</taxon>
        <taxon>Arthropoda</taxon>
        <taxon>Hexapoda</taxon>
        <taxon>Insecta</taxon>
        <taxon>Pterygota</taxon>
        <taxon>Neoptera</taxon>
        <taxon>Polyneoptera</taxon>
        <taxon>Phasmatodea</taxon>
        <taxon>Verophasmatodea</taxon>
        <taxon>Anareolatae</taxon>
        <taxon>Phasmatidae</taxon>
        <taxon>Eurycanthinae</taxon>
        <taxon>Dryococelus</taxon>
    </lineage>
</organism>
<feature type="compositionally biased region" description="Gly residues" evidence="1">
    <location>
        <begin position="485"/>
        <end position="494"/>
    </location>
</feature>
<dbReference type="EMBL" id="JARBHB010000007">
    <property type="protein sequence ID" value="KAJ8879307.1"/>
    <property type="molecule type" value="Genomic_DNA"/>
</dbReference>
<proteinExistence type="predicted"/>
<evidence type="ECO:0000313" key="2">
    <source>
        <dbReference type="EMBL" id="KAJ8879307.1"/>
    </source>
</evidence>
<reference evidence="2 3" key="1">
    <citation type="submission" date="2023-02" db="EMBL/GenBank/DDBJ databases">
        <title>LHISI_Scaffold_Assembly.</title>
        <authorList>
            <person name="Stuart O.P."/>
            <person name="Cleave R."/>
            <person name="Magrath M.J.L."/>
            <person name="Mikheyev A.S."/>
        </authorList>
    </citation>
    <scope>NUCLEOTIDE SEQUENCE [LARGE SCALE GENOMIC DNA]</scope>
    <source>
        <strain evidence="2">Daus_M_001</strain>
        <tissue evidence="2">Leg muscle</tissue>
    </source>
</reference>
<feature type="compositionally biased region" description="Polar residues" evidence="1">
    <location>
        <begin position="661"/>
        <end position="696"/>
    </location>
</feature>
<dbReference type="PANTHER" id="PTHR47331">
    <property type="entry name" value="PHD-TYPE DOMAIN-CONTAINING PROTEIN"/>
    <property type="match status" value="1"/>
</dbReference>
<feature type="region of interest" description="Disordered" evidence="1">
    <location>
        <begin position="538"/>
        <end position="559"/>
    </location>
</feature>
<feature type="compositionally biased region" description="Basic and acidic residues" evidence="1">
    <location>
        <begin position="495"/>
        <end position="504"/>
    </location>
</feature>
<accession>A0ABQ9H4V0</accession>
<feature type="region of interest" description="Disordered" evidence="1">
    <location>
        <begin position="661"/>
        <end position="697"/>
    </location>
</feature>
<feature type="compositionally biased region" description="Polar residues" evidence="1">
    <location>
        <begin position="550"/>
        <end position="559"/>
    </location>
</feature>
<gene>
    <name evidence="2" type="ORF">PR048_019915</name>
</gene>
<keyword evidence="3" id="KW-1185">Reference proteome</keyword>
<protein>
    <submittedName>
        <fullName evidence="2">Uncharacterized protein</fullName>
    </submittedName>
</protein>
<feature type="region of interest" description="Disordered" evidence="1">
    <location>
        <begin position="475"/>
        <end position="509"/>
    </location>
</feature>
<evidence type="ECO:0000313" key="3">
    <source>
        <dbReference type="Proteomes" id="UP001159363"/>
    </source>
</evidence>
<sequence>MQITPLNCMVSLKAQRRHMQLKCIFNKCLAGASPLKRLTLPRLKLCATLLLARCLHLVLDKYSLILPLEVTCAWTNSSVVLSWIKASPLLRKTFVGNRVSEIQSCTSVDWWYHVLSEQNSASCASHGLTPAQLVEHLLWWSGPAWLCEDKKHWPQRTLHDSSPTCNEEHQTIQRQASLAQSPFVDLMKRHCLLAVLLNDELHLKFFHSGSQMMQSRLQREFWVLCVRISFAAAFINLKGCTRTSIYEHWSRLRRYSVQHHGYTQKAFVLRVYIYGCLCVLQKKAIHLELLSYLSIEAFMAAYRRFVARRGQCVNIYTYRDTHQQIVDSLAEHNITWHSTLQQLLTSVGFGRKIEAKLNSRPLCPLPSGDHDLSRWHFEDFHHLQSKVKWTSGEDNIDEGHNFTPLRSKCGRKLMIHPSTADGLIAEVRTQQGTFTRPAISCVLFLSASARTRNPSVINKTAKESHCCRKPAREISADTVERESEGAGGNFSGGEGRWRRTEEGLGRQQGLATVNNSWATPGEGRLGVAARQRVRLSSGGVIRGGPPPVSPTTHNGSSRRIGSHLRSMSSWFWHWPLVTLIFLELKTPSGIVWDRTAGPWVARYSLRPLRYRHICWDKEFGRLLMRPVMLGDHQENLAESSCSILKDEIILATQGPAVRSRTISDGTWSSKKRSALSSQCQKQNGSRTMGSNESSDTYAPAAADVNKYGSRMSEVPAYLAVSSTTNMAAKGAEFRHNDAGCSQPYVSACTSCVTRRRTARRWHDMRPAPVHRQPYCTSLYATAVTPVCRTVATNSTDRRRRVPRAALPWISSPSCHATSCTCKYVRLRTPSDAPGRWSAYLHARWRNPGNISGIQQRKLALLEGRYELLDSGGGAPPPQRNAGGGWWVEGLASTTSPLAWSPRHQTLATYNANPK</sequence>
<dbReference type="Proteomes" id="UP001159363">
    <property type="component" value="Chromosome 6"/>
</dbReference>
<name>A0ABQ9H4V0_9NEOP</name>
<feature type="compositionally biased region" description="Basic and acidic residues" evidence="1">
    <location>
        <begin position="475"/>
        <end position="484"/>
    </location>
</feature>
<evidence type="ECO:0000256" key="1">
    <source>
        <dbReference type="SAM" id="MobiDB-lite"/>
    </source>
</evidence>